<dbReference type="Pfam" id="PF22117">
    <property type="entry name" value="Fer4_Nqo3"/>
    <property type="match status" value="1"/>
</dbReference>
<dbReference type="Gene3D" id="2.40.40.20">
    <property type="match status" value="1"/>
</dbReference>
<evidence type="ECO:0000256" key="16">
    <source>
        <dbReference type="ARBA" id="ARBA00047712"/>
    </source>
</evidence>
<dbReference type="InterPro" id="IPR017896">
    <property type="entry name" value="4Fe4S_Fe-S-bd"/>
</dbReference>
<dbReference type="Gene3D" id="3.10.20.740">
    <property type="match status" value="1"/>
</dbReference>
<dbReference type="Gene3D" id="3.40.50.740">
    <property type="match status" value="2"/>
</dbReference>
<dbReference type="EMBL" id="DPPF01000022">
    <property type="protein sequence ID" value="HCW92266.1"/>
    <property type="molecule type" value="Genomic_DNA"/>
</dbReference>
<dbReference type="Pfam" id="PF00384">
    <property type="entry name" value="Molybdopterin"/>
    <property type="match status" value="1"/>
</dbReference>
<dbReference type="Pfam" id="PF13510">
    <property type="entry name" value="Fer2_4"/>
    <property type="match status" value="1"/>
</dbReference>
<dbReference type="SUPFAM" id="SSF50692">
    <property type="entry name" value="ADC-like"/>
    <property type="match status" value="1"/>
</dbReference>
<keyword evidence="9" id="KW-1278">Translocase</keyword>
<dbReference type="Gene3D" id="2.20.25.90">
    <property type="entry name" value="ADC-like domains"/>
    <property type="match status" value="1"/>
</dbReference>
<feature type="domain" description="2Fe-2S ferredoxin-type" evidence="18">
    <location>
        <begin position="1"/>
        <end position="78"/>
    </location>
</feature>
<dbReference type="InterPro" id="IPR050123">
    <property type="entry name" value="Prok_molybdopt-oxidoreductase"/>
</dbReference>
<reference evidence="22 23" key="1">
    <citation type="journal article" date="2018" name="Nat. Biotechnol.">
        <title>A standardized bacterial taxonomy based on genome phylogeny substantially revises the tree of life.</title>
        <authorList>
            <person name="Parks D.H."/>
            <person name="Chuvochina M."/>
            <person name="Waite D.W."/>
            <person name="Rinke C."/>
            <person name="Skarshewski A."/>
            <person name="Chaumeil P.A."/>
            <person name="Hugenholtz P."/>
        </authorList>
    </citation>
    <scope>NUCLEOTIDE SEQUENCE [LARGE SCALE GENOMIC DNA]</scope>
    <source>
        <strain evidence="22">UBA8672</strain>
    </source>
</reference>
<evidence type="ECO:0000259" key="20">
    <source>
        <dbReference type="PROSITE" id="PS51669"/>
    </source>
</evidence>
<evidence type="ECO:0000256" key="15">
    <source>
        <dbReference type="ARBA" id="ARBA00034078"/>
    </source>
</evidence>
<evidence type="ECO:0000256" key="6">
    <source>
        <dbReference type="ARBA" id="ARBA00022719"/>
    </source>
</evidence>
<keyword evidence="4" id="KW-0004">4Fe-4S</keyword>
<evidence type="ECO:0000313" key="22">
    <source>
        <dbReference type="EMBL" id="HCW92266.1"/>
    </source>
</evidence>
<protein>
    <submittedName>
        <fullName evidence="22">NADH dehydrogenase (Quinone) subunit G</fullName>
    </submittedName>
</protein>
<dbReference type="PROSITE" id="PS00490">
    <property type="entry name" value="MOLYBDOPTERIN_PROK_2"/>
    <property type="match status" value="1"/>
</dbReference>
<evidence type="ECO:0000259" key="19">
    <source>
        <dbReference type="PROSITE" id="PS51379"/>
    </source>
</evidence>
<gene>
    <name evidence="22" type="primary">nuoG</name>
    <name evidence="22" type="ORF">DHM44_01125</name>
</gene>
<dbReference type="GO" id="GO:0046872">
    <property type="term" value="F:metal ion binding"/>
    <property type="evidence" value="ECO:0007669"/>
    <property type="project" value="UniProtKB-KW"/>
</dbReference>
<dbReference type="SUPFAM" id="SSF54862">
    <property type="entry name" value="4Fe-4S ferredoxins"/>
    <property type="match status" value="1"/>
</dbReference>
<feature type="domain" description="4Fe-4S ferredoxin-type" evidence="19">
    <location>
        <begin position="137"/>
        <end position="165"/>
    </location>
</feature>
<proteinExistence type="inferred from homology"/>
<comment type="function">
    <text evidence="2">NDH-1 shuttles electrons from NADH, via FMN and iron-sulfur (Fe-S) centers, to quinones in the respiratory chain. The immediate electron acceptor for the enzyme in this species is believed to be ubiquinone. Couples the redox reaction to proton translocation (for every two electrons transferred, four hydrogen ions are translocated across the cytoplasmic membrane), and thus conserves the redox energy in a proton gradient.</text>
</comment>
<dbReference type="InterPro" id="IPR036010">
    <property type="entry name" value="2Fe-2S_ferredoxin-like_sf"/>
</dbReference>
<dbReference type="InterPro" id="IPR001041">
    <property type="entry name" value="2Fe-2S_ferredoxin-type"/>
</dbReference>
<evidence type="ECO:0000256" key="4">
    <source>
        <dbReference type="ARBA" id="ARBA00022485"/>
    </source>
</evidence>
<comment type="cofactor">
    <cofactor evidence="1">
        <name>[4Fe-4S] cluster</name>
        <dbReference type="ChEBI" id="CHEBI:49883"/>
    </cofactor>
</comment>
<dbReference type="InterPro" id="IPR017900">
    <property type="entry name" value="4Fe4S_Fe_S_CS"/>
</dbReference>
<evidence type="ECO:0000256" key="13">
    <source>
        <dbReference type="ARBA" id="ARBA00023027"/>
    </source>
</evidence>
<keyword evidence="12" id="KW-0411">Iron-sulfur</keyword>
<keyword evidence="7" id="KW-0479">Metal-binding</keyword>
<feature type="domain" description="4Fe-4S ferredoxin-type" evidence="19">
    <location>
        <begin position="176"/>
        <end position="206"/>
    </location>
</feature>
<evidence type="ECO:0000256" key="7">
    <source>
        <dbReference type="ARBA" id="ARBA00022723"/>
    </source>
</evidence>
<dbReference type="InterPro" id="IPR000283">
    <property type="entry name" value="NADH_UbQ_OxRdtase_75kDa_su_CS"/>
</dbReference>
<name>A0A3D5Q8V9_FLESI</name>
<dbReference type="InterPro" id="IPR006655">
    <property type="entry name" value="Mopterin_OxRdtase_prok_CS"/>
</dbReference>
<dbReference type="NCBIfam" id="TIGR01973">
    <property type="entry name" value="NuoG"/>
    <property type="match status" value="1"/>
</dbReference>
<dbReference type="GO" id="GO:0003954">
    <property type="term" value="F:NADH dehydrogenase activity"/>
    <property type="evidence" value="ECO:0007669"/>
    <property type="project" value="TreeGrafter"/>
</dbReference>
<keyword evidence="11" id="KW-0408">Iron</keyword>
<dbReference type="InterPro" id="IPR010228">
    <property type="entry name" value="NADH_UbQ_OxRdtase_Gsu"/>
</dbReference>
<evidence type="ECO:0000256" key="3">
    <source>
        <dbReference type="ARBA" id="ARBA00005404"/>
    </source>
</evidence>
<dbReference type="Pfam" id="PF10588">
    <property type="entry name" value="NADH-G_4Fe-4S_3"/>
    <property type="match status" value="1"/>
</dbReference>
<dbReference type="FunFam" id="3.10.20.740:FF:000005">
    <property type="entry name" value="NADH:ubiquinone oxidoreductase subunit"/>
    <property type="match status" value="1"/>
</dbReference>
<evidence type="ECO:0000256" key="5">
    <source>
        <dbReference type="ARBA" id="ARBA00022714"/>
    </source>
</evidence>
<dbReference type="InterPro" id="IPR006963">
    <property type="entry name" value="Mopterin_OxRdtase_4Fe-4S_dom"/>
</dbReference>
<dbReference type="SUPFAM" id="SSF53706">
    <property type="entry name" value="Formate dehydrogenase/DMSO reductase, domains 1-3"/>
    <property type="match status" value="1"/>
</dbReference>
<keyword evidence="10" id="KW-0560">Oxidoreductase</keyword>
<dbReference type="InterPro" id="IPR054351">
    <property type="entry name" value="NADH_UbQ_OxRdtase_ferredoxin"/>
</dbReference>
<feature type="domain" description="4Fe-4S His(Cys)3-ligated-type" evidence="21">
    <location>
        <begin position="78"/>
        <end position="117"/>
    </location>
</feature>
<evidence type="ECO:0000256" key="11">
    <source>
        <dbReference type="ARBA" id="ARBA00023004"/>
    </source>
</evidence>
<dbReference type="PROSITE" id="PS51669">
    <property type="entry name" value="4FE4S_MOW_BIS_MGD"/>
    <property type="match status" value="1"/>
</dbReference>
<dbReference type="PANTHER" id="PTHR43105">
    <property type="entry name" value="RESPIRATORY NITRATE REDUCTASE"/>
    <property type="match status" value="1"/>
</dbReference>
<dbReference type="GO" id="GO:0016020">
    <property type="term" value="C:membrane"/>
    <property type="evidence" value="ECO:0007669"/>
    <property type="project" value="InterPro"/>
</dbReference>
<keyword evidence="13" id="KW-0520">NAD</keyword>
<dbReference type="InterPro" id="IPR006657">
    <property type="entry name" value="MoPterin_dinucl-bd_dom"/>
</dbReference>
<dbReference type="Gene3D" id="3.30.70.20">
    <property type="match status" value="1"/>
</dbReference>
<dbReference type="PANTHER" id="PTHR43105:SF10">
    <property type="entry name" value="NADH-QUINONE OXIDOREDUCTASE SUBUNIT G"/>
    <property type="match status" value="1"/>
</dbReference>
<dbReference type="InterPro" id="IPR009010">
    <property type="entry name" value="Asp_de-COase-like_dom_sf"/>
</dbReference>
<dbReference type="SMART" id="SM00926">
    <property type="entry name" value="Molybdop_Fe4S4"/>
    <property type="match status" value="1"/>
</dbReference>
<evidence type="ECO:0000259" key="21">
    <source>
        <dbReference type="PROSITE" id="PS51839"/>
    </source>
</evidence>
<dbReference type="GO" id="GO:0048038">
    <property type="term" value="F:quinone binding"/>
    <property type="evidence" value="ECO:0007669"/>
    <property type="project" value="UniProtKB-KW"/>
</dbReference>
<comment type="similarity">
    <text evidence="3 17">Belongs to the complex I 75 kDa subunit family.</text>
</comment>
<dbReference type="Proteomes" id="UP000262325">
    <property type="component" value="Unassembled WGS sequence"/>
</dbReference>
<dbReference type="FunFam" id="3.30.70.20:FF:000035">
    <property type="entry name" value="Iron hydrogenase 1"/>
    <property type="match status" value="1"/>
</dbReference>
<dbReference type="PROSITE" id="PS51379">
    <property type="entry name" value="4FE4S_FER_2"/>
    <property type="match status" value="2"/>
</dbReference>
<evidence type="ECO:0000256" key="8">
    <source>
        <dbReference type="ARBA" id="ARBA00022737"/>
    </source>
</evidence>
<dbReference type="SMART" id="SM00929">
    <property type="entry name" value="NADH-G_4Fe-4S_3"/>
    <property type="match status" value="1"/>
</dbReference>
<evidence type="ECO:0000259" key="18">
    <source>
        <dbReference type="PROSITE" id="PS51085"/>
    </source>
</evidence>
<dbReference type="PROSITE" id="PS51839">
    <property type="entry name" value="4FE4S_HC3"/>
    <property type="match status" value="1"/>
</dbReference>
<evidence type="ECO:0000256" key="9">
    <source>
        <dbReference type="ARBA" id="ARBA00022967"/>
    </source>
</evidence>
<comment type="caution">
    <text evidence="22">The sequence shown here is derived from an EMBL/GenBank/DDBJ whole genome shotgun (WGS) entry which is preliminary data.</text>
</comment>
<dbReference type="CDD" id="cd00207">
    <property type="entry name" value="fer2"/>
    <property type="match status" value="1"/>
</dbReference>
<dbReference type="InterPro" id="IPR006656">
    <property type="entry name" value="Mopterin_OxRdtase"/>
</dbReference>
<evidence type="ECO:0000256" key="12">
    <source>
        <dbReference type="ARBA" id="ARBA00023014"/>
    </source>
</evidence>
<dbReference type="Pfam" id="PF04879">
    <property type="entry name" value="Molybdop_Fe4S4"/>
    <property type="match status" value="1"/>
</dbReference>
<keyword evidence="14" id="KW-0830">Ubiquinone</keyword>
<dbReference type="SUPFAM" id="SSF54292">
    <property type="entry name" value="2Fe-2S ferredoxin-like"/>
    <property type="match status" value="1"/>
</dbReference>
<evidence type="ECO:0000313" key="23">
    <source>
        <dbReference type="Proteomes" id="UP000262325"/>
    </source>
</evidence>
<dbReference type="PROSITE" id="PS00642">
    <property type="entry name" value="COMPLEX1_75K_2"/>
    <property type="match status" value="1"/>
</dbReference>
<evidence type="ECO:0000256" key="1">
    <source>
        <dbReference type="ARBA" id="ARBA00001966"/>
    </source>
</evidence>
<evidence type="ECO:0000256" key="2">
    <source>
        <dbReference type="ARBA" id="ARBA00002378"/>
    </source>
</evidence>
<dbReference type="GO" id="GO:0051537">
    <property type="term" value="F:2 iron, 2 sulfur cluster binding"/>
    <property type="evidence" value="ECO:0007669"/>
    <property type="project" value="UniProtKB-KW"/>
</dbReference>
<organism evidence="22 23">
    <name type="scientific">Flexistipes sinusarabici</name>
    <dbReference type="NCBI Taxonomy" id="2352"/>
    <lineage>
        <taxon>Bacteria</taxon>
        <taxon>Pseudomonadati</taxon>
        <taxon>Deferribacterota</taxon>
        <taxon>Deferribacteres</taxon>
        <taxon>Deferribacterales</taxon>
        <taxon>Flexistipitaceae</taxon>
        <taxon>Flexistipes</taxon>
    </lineage>
</organism>
<sequence length="765" mass="85475">MLTLTIDGIEVKVKEGSTILDAAKEAGVDIPLLCHHKMLHPFGACRVCLVEVEGSPKLMTACTTPAADKMNIFTQTEKLQRVRKTAIELLLINHPLDCPVCDKGGECTLQDLTFEFGINDERFDAEPNDTPVDHSNPFIERDIDRCVLCGKCVRICDEVVNIQAISFQNRGTDTIIGTSFDQPWHCEYCGQCMSVCPVGSLNNRVYLFKNRPWNLESTYSTCGFCSCGCTVVVDHQDNEVFRISEDPEAGINHGFLCAKGRFGFELFNSTKRKSKPMIKGKSGFSEKEYADAIDFSADKIAKIKEEHGPDSIGVIVSPRLTNEEAFLAQKFGRDVVGTNNIYSFETADALPEGTYEDVESSDYILVLNNDVTESNPILGLAVRRAARHNPAKLNVFYSKYTALRRVSSEFIKDNPKKIYEEIDDLVSTVESGKGNYKAMAEELSKAEKPVVIYDPYARKDIEFAKRLKNSVNNLITVSCKWKNNSQGIVDMGCVNGLKPGYKEAEKGEGLREALETDKLKALIVFGENLATKAEFKDLTGSFKKLDFVMVSDPFFSESAELADVYLPVATFTEKDGSFTNLEGRVQQIFKAVEKGLPTDADIIGDLSTKLSKELPRDIESVRDMIKKENKLYSSIDFDGEVISYPYLFAEDIKDEKMELASTGKYYLAPASLRLHSGSYTRHSPDLSKVYSEAMLEINPEDAKVLNVEEGEYLALKVGDMTRKYKVNIDKHVDKGTVFLPNDYNETAAVFHKGRYLKVDLVKHEA</sequence>
<dbReference type="GO" id="GO:0008137">
    <property type="term" value="F:NADH dehydrogenase (ubiquinone) activity"/>
    <property type="evidence" value="ECO:0007669"/>
    <property type="project" value="InterPro"/>
</dbReference>
<comment type="cofactor">
    <cofactor evidence="15">
        <name>[2Fe-2S] cluster</name>
        <dbReference type="ChEBI" id="CHEBI:190135"/>
    </cofactor>
</comment>
<dbReference type="GO" id="GO:0051539">
    <property type="term" value="F:4 iron, 4 sulfur cluster binding"/>
    <property type="evidence" value="ECO:0007669"/>
    <property type="project" value="UniProtKB-KW"/>
</dbReference>
<keyword evidence="8" id="KW-0677">Repeat</keyword>
<accession>A0A3D5Q8V9</accession>
<keyword evidence="5" id="KW-0001">2Fe-2S</keyword>
<feature type="domain" description="4Fe-4S Mo/W bis-MGD-type" evidence="20">
    <location>
        <begin position="215"/>
        <end position="271"/>
    </location>
</feature>
<dbReference type="InterPro" id="IPR019574">
    <property type="entry name" value="NADH_UbQ_OxRdtase_Gsu_4Fe4S-bd"/>
</dbReference>
<comment type="catalytic activity">
    <reaction evidence="16">
        <text>a quinone + NADH + 5 H(+)(in) = a quinol + NAD(+) + 4 H(+)(out)</text>
        <dbReference type="Rhea" id="RHEA:57888"/>
        <dbReference type="ChEBI" id="CHEBI:15378"/>
        <dbReference type="ChEBI" id="CHEBI:24646"/>
        <dbReference type="ChEBI" id="CHEBI:57540"/>
        <dbReference type="ChEBI" id="CHEBI:57945"/>
        <dbReference type="ChEBI" id="CHEBI:132124"/>
    </reaction>
</comment>
<dbReference type="GO" id="GO:0043546">
    <property type="term" value="F:molybdopterin cofactor binding"/>
    <property type="evidence" value="ECO:0007669"/>
    <property type="project" value="InterPro"/>
</dbReference>
<dbReference type="PROSITE" id="PS00198">
    <property type="entry name" value="4FE4S_FER_1"/>
    <property type="match status" value="1"/>
</dbReference>
<evidence type="ECO:0000256" key="10">
    <source>
        <dbReference type="ARBA" id="ARBA00023002"/>
    </source>
</evidence>
<evidence type="ECO:0000256" key="17">
    <source>
        <dbReference type="RuleBase" id="RU004523"/>
    </source>
</evidence>
<dbReference type="Pfam" id="PF01568">
    <property type="entry name" value="Molydop_binding"/>
    <property type="match status" value="1"/>
</dbReference>
<evidence type="ECO:0000256" key="14">
    <source>
        <dbReference type="ARBA" id="ARBA00023075"/>
    </source>
</evidence>
<keyword evidence="6" id="KW-0874">Quinone</keyword>
<dbReference type="GO" id="GO:0042773">
    <property type="term" value="P:ATP synthesis coupled electron transport"/>
    <property type="evidence" value="ECO:0007669"/>
    <property type="project" value="InterPro"/>
</dbReference>
<dbReference type="AlphaFoldDB" id="A0A3D5Q8V9"/>
<dbReference type="Gene3D" id="3.40.228.10">
    <property type="entry name" value="Dimethylsulfoxide Reductase, domain 2"/>
    <property type="match status" value="1"/>
</dbReference>
<dbReference type="PROSITE" id="PS51085">
    <property type="entry name" value="2FE2S_FER_2"/>
    <property type="match status" value="1"/>
</dbReference>